<feature type="transmembrane region" description="Helical" evidence="2">
    <location>
        <begin position="149"/>
        <end position="166"/>
    </location>
</feature>
<evidence type="ECO:0000256" key="1">
    <source>
        <dbReference type="SAM" id="MobiDB-lite"/>
    </source>
</evidence>
<evidence type="ECO:0000313" key="4">
    <source>
        <dbReference type="Proteomes" id="UP001500635"/>
    </source>
</evidence>
<keyword evidence="4" id="KW-1185">Reference proteome</keyword>
<dbReference type="EMBL" id="BAABFR010000091">
    <property type="protein sequence ID" value="GAA4401742.1"/>
    <property type="molecule type" value="Genomic_DNA"/>
</dbReference>
<feature type="transmembrane region" description="Helical" evidence="2">
    <location>
        <begin position="120"/>
        <end position="137"/>
    </location>
</feature>
<reference evidence="4" key="1">
    <citation type="journal article" date="2019" name="Int. J. Syst. Evol. Microbiol.">
        <title>The Global Catalogue of Microorganisms (GCM) 10K type strain sequencing project: providing services to taxonomists for standard genome sequencing and annotation.</title>
        <authorList>
            <consortium name="The Broad Institute Genomics Platform"/>
            <consortium name="The Broad Institute Genome Sequencing Center for Infectious Disease"/>
            <person name="Wu L."/>
            <person name="Ma J."/>
        </authorList>
    </citation>
    <scope>NUCLEOTIDE SEQUENCE [LARGE SCALE GENOMIC DNA]</scope>
    <source>
        <strain evidence="4">JCM 17688</strain>
    </source>
</reference>
<feature type="transmembrane region" description="Helical" evidence="2">
    <location>
        <begin position="77"/>
        <end position="108"/>
    </location>
</feature>
<name>A0ABP8K8J2_9ACTN</name>
<dbReference type="Proteomes" id="UP001500635">
    <property type="component" value="Unassembled WGS sequence"/>
</dbReference>
<comment type="caution">
    <text evidence="3">The sequence shown here is derived from an EMBL/GenBank/DDBJ whole genome shotgun (WGS) entry which is preliminary data.</text>
</comment>
<keyword evidence="2" id="KW-1133">Transmembrane helix</keyword>
<dbReference type="RefSeq" id="WP_344999680.1">
    <property type="nucleotide sequence ID" value="NZ_BAABFR010000091.1"/>
</dbReference>
<feature type="region of interest" description="Disordered" evidence="1">
    <location>
        <begin position="241"/>
        <end position="263"/>
    </location>
</feature>
<gene>
    <name evidence="3" type="ORF">GCM10023147_41650</name>
</gene>
<evidence type="ECO:0000313" key="3">
    <source>
        <dbReference type="EMBL" id="GAA4401742.1"/>
    </source>
</evidence>
<keyword evidence="2" id="KW-0812">Transmembrane</keyword>
<organism evidence="3 4">
    <name type="scientific">Tsukamurella soli</name>
    <dbReference type="NCBI Taxonomy" id="644556"/>
    <lineage>
        <taxon>Bacteria</taxon>
        <taxon>Bacillati</taxon>
        <taxon>Actinomycetota</taxon>
        <taxon>Actinomycetes</taxon>
        <taxon>Mycobacteriales</taxon>
        <taxon>Tsukamurellaceae</taxon>
        <taxon>Tsukamurella</taxon>
    </lineage>
</organism>
<evidence type="ECO:0000256" key="2">
    <source>
        <dbReference type="SAM" id="Phobius"/>
    </source>
</evidence>
<protein>
    <recommendedName>
        <fullName evidence="5">Histidine kinase</fullName>
    </recommendedName>
</protein>
<evidence type="ECO:0008006" key="5">
    <source>
        <dbReference type="Google" id="ProtNLM"/>
    </source>
</evidence>
<sequence>MTTSLPTTTSVPQRVERFPDSLVRSVLVLATIAITADQWHTSPIVWRPLATALVVLSSACAVASIFPWTSLPSWQRVAIVALFAASGALVLPLAHSTWVTALFAYLATGVAGAKLASRRAAIGIAVGASLIAAAMSWEVLQAAPHSDAWPWWLGLTVGLPVYGGIVNRYRLDAVFAAQQAVDEAHRAAEVDARAARTEQERTAQKVHDVVDQLELAETLMEQGADLEALIAVRRAHAVAAESITGPRPAEQASGADPLPGAPP</sequence>
<feature type="transmembrane region" description="Helical" evidence="2">
    <location>
        <begin position="51"/>
        <end position="71"/>
    </location>
</feature>
<accession>A0ABP8K8J2</accession>
<keyword evidence="2" id="KW-0472">Membrane</keyword>
<proteinExistence type="predicted"/>